<gene>
    <name evidence="2" type="ORF">BRCON_1332</name>
</gene>
<dbReference type="InterPro" id="IPR000031">
    <property type="entry name" value="PurE_dom"/>
</dbReference>
<accession>A0A2Z4Y554</accession>
<dbReference type="GO" id="GO:0016787">
    <property type="term" value="F:hydrolase activity"/>
    <property type="evidence" value="ECO:0007669"/>
    <property type="project" value="InterPro"/>
</dbReference>
<dbReference type="KEGG" id="schv:BRCON_1332"/>
<dbReference type="SMART" id="SM01001">
    <property type="entry name" value="AIRC"/>
    <property type="match status" value="1"/>
</dbReference>
<dbReference type="AlphaFoldDB" id="A0A2Z4Y554"/>
<protein>
    <submittedName>
        <fullName evidence="2">Circadian phase modifier</fullName>
    </submittedName>
</protein>
<dbReference type="Gene3D" id="3.40.50.1970">
    <property type="match status" value="1"/>
</dbReference>
<dbReference type="EMBL" id="CP030759">
    <property type="protein sequence ID" value="AXA36109.1"/>
    <property type="molecule type" value="Genomic_DNA"/>
</dbReference>
<dbReference type="Proteomes" id="UP000262583">
    <property type="component" value="Chromosome"/>
</dbReference>
<dbReference type="PANTHER" id="PTHR43064:SF1">
    <property type="entry name" value="SLL1489 PROTEIN"/>
    <property type="match status" value="1"/>
</dbReference>
<evidence type="ECO:0000259" key="1">
    <source>
        <dbReference type="SMART" id="SM01001"/>
    </source>
</evidence>
<evidence type="ECO:0000313" key="3">
    <source>
        <dbReference type="Proteomes" id="UP000262583"/>
    </source>
</evidence>
<evidence type="ECO:0000313" key="2">
    <source>
        <dbReference type="EMBL" id="AXA36109.1"/>
    </source>
</evidence>
<dbReference type="NCBIfam" id="NF033503">
    <property type="entry name" value="LarB"/>
    <property type="match status" value="1"/>
</dbReference>
<name>A0A2Z4Y554_SUMC1</name>
<reference evidence="2 3" key="1">
    <citation type="submission" date="2018-05" db="EMBL/GenBank/DDBJ databases">
        <title>A metagenomic window into the 2 km-deep terrestrial subsurface aquifer revealed taxonomically and functionally diverse microbial community comprising novel uncultured bacterial lineages.</title>
        <authorList>
            <person name="Kadnikov V.V."/>
            <person name="Mardanov A.V."/>
            <person name="Beletsky A.V."/>
            <person name="Banks D."/>
            <person name="Pimenov N.V."/>
            <person name="Frank Y.A."/>
            <person name="Karnachuk O.V."/>
            <person name="Ravin N.V."/>
        </authorList>
    </citation>
    <scope>NUCLEOTIDE SEQUENCE [LARGE SCALE GENOMIC DNA]</scope>
    <source>
        <strain evidence="2">BY</strain>
    </source>
</reference>
<dbReference type="PANTHER" id="PTHR43064">
    <property type="entry name" value="PHOSPHORIBOSYLAMINOIMIDAZOLE CARBOXYLASE-RELATED"/>
    <property type="match status" value="1"/>
</dbReference>
<dbReference type="SUPFAM" id="SSF52255">
    <property type="entry name" value="N5-CAIR mutase (phosphoribosylaminoimidazole carboxylase, PurE)"/>
    <property type="match status" value="1"/>
</dbReference>
<feature type="domain" description="PurE" evidence="1">
    <location>
        <begin position="127"/>
        <end position="260"/>
    </location>
</feature>
<dbReference type="InterPro" id="IPR039476">
    <property type="entry name" value="P2CMN_synthase_LarB"/>
</dbReference>
<dbReference type="SUPFAM" id="SSF52283">
    <property type="entry name" value="Formate/glycerate dehydrogenase catalytic domain-like"/>
    <property type="match status" value="1"/>
</dbReference>
<dbReference type="GO" id="GO:0006189">
    <property type="term" value="P:'de novo' IMP biosynthetic process"/>
    <property type="evidence" value="ECO:0007669"/>
    <property type="project" value="InterPro"/>
</dbReference>
<dbReference type="Pfam" id="PF00731">
    <property type="entry name" value="AIRC"/>
    <property type="match status" value="1"/>
</dbReference>
<proteinExistence type="predicted"/>
<organism evidence="2 3">
    <name type="scientific">Sumerlaea chitinivorans</name>
    <dbReference type="NCBI Taxonomy" id="2250252"/>
    <lineage>
        <taxon>Bacteria</taxon>
        <taxon>Candidatus Sumerlaeota</taxon>
        <taxon>Candidatus Sumerlaeia</taxon>
        <taxon>Candidatus Sumerlaeales</taxon>
        <taxon>Candidatus Sumerlaeaceae</taxon>
        <taxon>Candidatus Sumerlaea</taxon>
    </lineage>
</organism>
<sequence>MKQTSKTPSIRAILDRVAKGELKVPQAEKLLREISVEGYAELLHTKVDLHRRHRRGVAEAVYCANKTADQIVAIVRKIEESGQNVLCTRVPETTAKAVLEQCPDLKYSPVARMLYKQVERRTARPQGLIAVLTAGTSDIPVAEEAALSAELMGNRVVRLHDVGVAGLHRLLQSGTDLLLRARVIIVVAGMEGALPSVVAGLTAAPVIAVPTSVGYGAAFGGVAALLGMLNSCSGGVAVVNIDNGFGAALIAHLINQRHTERKGAR</sequence>